<proteinExistence type="predicted"/>
<protein>
    <submittedName>
        <fullName evidence="4">Uncharacterized protein LOC105359177 isoform X2</fullName>
    </submittedName>
</protein>
<evidence type="ECO:0000313" key="4">
    <source>
        <dbReference type="RefSeq" id="XP_011493987.1"/>
    </source>
</evidence>
<name>A0AAJ6VL69_9HYME</name>
<evidence type="ECO:0000313" key="3">
    <source>
        <dbReference type="Proteomes" id="UP000695007"/>
    </source>
</evidence>
<reference evidence="4" key="1">
    <citation type="submission" date="2025-08" db="UniProtKB">
        <authorList>
            <consortium name="RefSeq"/>
        </authorList>
    </citation>
    <scope>IDENTIFICATION</scope>
</reference>
<feature type="compositionally biased region" description="Polar residues" evidence="1">
    <location>
        <begin position="204"/>
        <end position="213"/>
    </location>
</feature>
<keyword evidence="2" id="KW-0732">Signal</keyword>
<dbReference type="RefSeq" id="XP_011493987.1">
    <property type="nucleotide sequence ID" value="XM_011495685.1"/>
</dbReference>
<organism evidence="3 4">
    <name type="scientific">Ceratosolen solmsi marchali</name>
    <dbReference type="NCBI Taxonomy" id="326594"/>
    <lineage>
        <taxon>Eukaryota</taxon>
        <taxon>Metazoa</taxon>
        <taxon>Ecdysozoa</taxon>
        <taxon>Arthropoda</taxon>
        <taxon>Hexapoda</taxon>
        <taxon>Insecta</taxon>
        <taxon>Pterygota</taxon>
        <taxon>Neoptera</taxon>
        <taxon>Endopterygota</taxon>
        <taxon>Hymenoptera</taxon>
        <taxon>Apocrita</taxon>
        <taxon>Proctotrupomorpha</taxon>
        <taxon>Chalcidoidea</taxon>
        <taxon>Agaonidae</taxon>
        <taxon>Agaoninae</taxon>
        <taxon>Ceratosolen</taxon>
    </lineage>
</organism>
<dbReference type="GeneID" id="105359177"/>
<evidence type="ECO:0000256" key="1">
    <source>
        <dbReference type="SAM" id="MobiDB-lite"/>
    </source>
</evidence>
<accession>A0AAJ6VL69</accession>
<feature type="region of interest" description="Disordered" evidence="1">
    <location>
        <begin position="198"/>
        <end position="223"/>
    </location>
</feature>
<feature type="chain" id="PRO_5042594926" evidence="2">
    <location>
        <begin position="31"/>
        <end position="276"/>
    </location>
</feature>
<keyword evidence="3" id="KW-1185">Reference proteome</keyword>
<dbReference type="AlphaFoldDB" id="A0AAJ6VL69"/>
<feature type="signal peptide" evidence="2">
    <location>
        <begin position="1"/>
        <end position="30"/>
    </location>
</feature>
<dbReference type="Proteomes" id="UP000695007">
    <property type="component" value="Unplaced"/>
</dbReference>
<gene>
    <name evidence="4" type="primary">LOC105359177</name>
</gene>
<sequence length="276" mass="28227">MSRRAVWLEVETANAIVWLLLVALSAFAAGFPAARENGAVDSSGALPFLQFTNGGIRVNFGGYHAQAGLGGLLTGSSKDGGLHASAGTPSGAHASAGLGGTIDGGPAGGLHARAGLGNGGPEAEAGLAGSVAGPRPQGILYADSSRGSFAVLDDTNKIENLNTRNKNVQIIPRHKKAINQESSASTSSAVITNPVIPTKDEATTRSSPLTQQPERGPPDWQPQNHQGIFTRATAGTSASGTGTFPKYKTSTLFDDIFNIPISALNAVNQLLKNHVG</sequence>
<evidence type="ECO:0000256" key="2">
    <source>
        <dbReference type="SAM" id="SignalP"/>
    </source>
</evidence>